<dbReference type="Gene3D" id="3.40.50.620">
    <property type="entry name" value="HUPs"/>
    <property type="match status" value="1"/>
</dbReference>
<dbReference type="InterPro" id="IPR014729">
    <property type="entry name" value="Rossmann-like_a/b/a_fold"/>
</dbReference>
<organism evidence="1 2">
    <name type="scientific">Acer saccharum</name>
    <name type="common">Sugar maple</name>
    <dbReference type="NCBI Taxonomy" id="4024"/>
    <lineage>
        <taxon>Eukaryota</taxon>
        <taxon>Viridiplantae</taxon>
        <taxon>Streptophyta</taxon>
        <taxon>Embryophyta</taxon>
        <taxon>Tracheophyta</taxon>
        <taxon>Spermatophyta</taxon>
        <taxon>Magnoliopsida</taxon>
        <taxon>eudicotyledons</taxon>
        <taxon>Gunneridae</taxon>
        <taxon>Pentapetalae</taxon>
        <taxon>rosids</taxon>
        <taxon>malvids</taxon>
        <taxon>Sapindales</taxon>
        <taxon>Sapindaceae</taxon>
        <taxon>Hippocastanoideae</taxon>
        <taxon>Acereae</taxon>
        <taxon>Acer</taxon>
    </lineage>
</organism>
<comment type="caution">
    <text evidence="1">The sequence shown here is derived from an EMBL/GenBank/DDBJ whole genome shotgun (WGS) entry which is preliminary data.</text>
</comment>
<gene>
    <name evidence="1" type="ORF">LWI29_007398</name>
</gene>
<evidence type="ECO:0000313" key="2">
    <source>
        <dbReference type="Proteomes" id="UP001168877"/>
    </source>
</evidence>
<reference evidence="1" key="2">
    <citation type="submission" date="2023-06" db="EMBL/GenBank/DDBJ databases">
        <authorList>
            <person name="Swenson N.G."/>
            <person name="Wegrzyn J.L."/>
            <person name="Mcevoy S.L."/>
        </authorList>
    </citation>
    <scope>NUCLEOTIDE SEQUENCE</scope>
    <source>
        <strain evidence="1">NS2018</strain>
        <tissue evidence="1">Leaf</tissue>
    </source>
</reference>
<proteinExistence type="predicted"/>
<dbReference type="Proteomes" id="UP001168877">
    <property type="component" value="Unassembled WGS sequence"/>
</dbReference>
<dbReference type="SUPFAM" id="SSF52402">
    <property type="entry name" value="Adenine nucleotide alpha hydrolases-like"/>
    <property type="match status" value="1"/>
</dbReference>
<dbReference type="PANTHER" id="PTHR47382:SF1">
    <property type="entry name" value="USPA DOMAIN-CONTAINING PROTEIN"/>
    <property type="match status" value="1"/>
</dbReference>
<accession>A0AA39VIH2</accession>
<protein>
    <submittedName>
        <fullName evidence="1">Uncharacterized protein</fullName>
    </submittedName>
</protein>
<evidence type="ECO:0000313" key="1">
    <source>
        <dbReference type="EMBL" id="KAK0586464.1"/>
    </source>
</evidence>
<sequence length="242" mass="27201">MEEEKYVPADHSFQYCNRRIMSPEIVEIGEDSKSISASRDTAASDVYVAVGKNDLDVLIWALDHAVSPGSRIFLVHVFPPITYINTPVGKLARNQLSREQVRVYINEDNNKRRNLLQKYIRLCTDAKVTVETMLIESNETGKAILDLISVLNITSLVIGTKRPPSSRLFRKKQEKGEFVKKNAPEYCEVTIVHGGQKVEEGQQVAEVVPSSLPSGPGRQKITLPSQRNFFECVCFSGKFDEN</sequence>
<dbReference type="EMBL" id="JAUESC010000382">
    <property type="protein sequence ID" value="KAK0586464.1"/>
    <property type="molecule type" value="Genomic_DNA"/>
</dbReference>
<dbReference type="AlphaFoldDB" id="A0AA39VIH2"/>
<dbReference type="CDD" id="cd01989">
    <property type="entry name" value="USP_STK_Ubox_N"/>
    <property type="match status" value="1"/>
</dbReference>
<keyword evidence="2" id="KW-1185">Reference proteome</keyword>
<name>A0AA39VIH2_ACESA</name>
<reference evidence="1" key="1">
    <citation type="journal article" date="2022" name="Plant J.">
        <title>Strategies of tolerance reflected in two North American maple genomes.</title>
        <authorList>
            <person name="McEvoy S.L."/>
            <person name="Sezen U.U."/>
            <person name="Trouern-Trend A."/>
            <person name="McMahon S.M."/>
            <person name="Schaberg P.G."/>
            <person name="Yang J."/>
            <person name="Wegrzyn J.L."/>
            <person name="Swenson N.G."/>
        </authorList>
    </citation>
    <scope>NUCLEOTIDE SEQUENCE</scope>
    <source>
        <strain evidence="1">NS2018</strain>
    </source>
</reference>
<dbReference type="PANTHER" id="PTHR47382">
    <property type="entry name" value="U-BOX DOMAIN-CONTAINING PROTEIN 52-LIKE"/>
    <property type="match status" value="1"/>
</dbReference>